<accession>A0A642UUG8</accession>
<evidence type="ECO:0000313" key="3">
    <source>
        <dbReference type="EMBL" id="KAA8905700.1"/>
    </source>
</evidence>
<comment type="caution">
    <text evidence="3">The sequence shown here is derived from an EMBL/GenBank/DDBJ whole genome shotgun (WGS) entry which is preliminary data.</text>
</comment>
<dbReference type="GO" id="GO:0005634">
    <property type="term" value="C:nucleus"/>
    <property type="evidence" value="ECO:0007669"/>
    <property type="project" value="TreeGrafter"/>
</dbReference>
<dbReference type="InterPro" id="IPR036397">
    <property type="entry name" value="RNaseH_sf"/>
</dbReference>
<feature type="domain" description="Gfd2/YDR514C-like C-terminal" evidence="2">
    <location>
        <begin position="64"/>
        <end position="240"/>
    </location>
</feature>
<dbReference type="SUPFAM" id="SSF53098">
    <property type="entry name" value="Ribonuclease H-like"/>
    <property type="match status" value="1"/>
</dbReference>
<proteinExistence type="predicted"/>
<evidence type="ECO:0000259" key="2">
    <source>
        <dbReference type="Pfam" id="PF21762"/>
    </source>
</evidence>
<dbReference type="InterPro" id="IPR040151">
    <property type="entry name" value="Gfd2/YDR514C-like"/>
</dbReference>
<dbReference type="Proteomes" id="UP000761534">
    <property type="component" value="Unassembled WGS sequence"/>
</dbReference>
<dbReference type="PANTHER" id="PTHR28083">
    <property type="entry name" value="GOOD FOR FULL DBP5 ACTIVITY PROTEIN 2"/>
    <property type="match status" value="1"/>
</dbReference>
<evidence type="ECO:0000313" key="4">
    <source>
        <dbReference type="Proteomes" id="UP000761534"/>
    </source>
</evidence>
<dbReference type="InterPro" id="IPR012337">
    <property type="entry name" value="RNaseH-like_sf"/>
</dbReference>
<protein>
    <recommendedName>
        <fullName evidence="2">Gfd2/YDR514C-like C-terminal domain-containing protein</fullName>
    </recommendedName>
</protein>
<organism evidence="3 4">
    <name type="scientific">Trichomonascus ciferrii</name>
    <dbReference type="NCBI Taxonomy" id="44093"/>
    <lineage>
        <taxon>Eukaryota</taxon>
        <taxon>Fungi</taxon>
        <taxon>Dikarya</taxon>
        <taxon>Ascomycota</taxon>
        <taxon>Saccharomycotina</taxon>
        <taxon>Dipodascomycetes</taxon>
        <taxon>Dipodascales</taxon>
        <taxon>Trichomonascaceae</taxon>
        <taxon>Trichomonascus</taxon>
        <taxon>Trichomonascus ciferrii complex</taxon>
    </lineage>
</organism>
<evidence type="ECO:0000256" key="1">
    <source>
        <dbReference type="SAM" id="MobiDB-lite"/>
    </source>
</evidence>
<dbReference type="EMBL" id="SWFS01000409">
    <property type="protein sequence ID" value="KAA8905700.1"/>
    <property type="molecule type" value="Genomic_DNA"/>
</dbReference>
<dbReference type="GO" id="GO:0003676">
    <property type="term" value="F:nucleic acid binding"/>
    <property type="evidence" value="ECO:0007669"/>
    <property type="project" value="InterPro"/>
</dbReference>
<reference evidence="3" key="1">
    <citation type="journal article" date="2019" name="G3 (Bethesda)">
        <title>Genome Assemblies of Two Rare Opportunistic Yeast Pathogens: Diutina rugosa (syn. Candida rugosa) and Trichomonascus ciferrii (syn. Candida ciferrii).</title>
        <authorList>
            <person name="Mixao V."/>
            <person name="Saus E."/>
            <person name="Hansen A.P."/>
            <person name="Lass-Florl C."/>
            <person name="Gabaldon T."/>
        </authorList>
    </citation>
    <scope>NUCLEOTIDE SEQUENCE</scope>
    <source>
        <strain evidence="3">CBS 4856</strain>
    </source>
</reference>
<name>A0A642UUG8_9ASCO</name>
<sequence>MKRNINIPVEVDQNKRKMTEPGEKCEEKPEPLPWDQRLDELAKIMKNSRPLNEGKKIVSERSAIFLSLDLEMWERNPSRLTEIGIAIYDPSDQPPKTSKSAFPVIKAGHYIVKENFNCYNGRFVPDHKCHFSYGQSLVLSTKDCRRTLDDIVEHYKMKARQGNRTLILVGHDVKGDVSLLRKNGFQFEDFKIIDTLGLWKANPSAEFGALAKVLKYLNIPHGLLHNAGNDAYLTLQLMLCLCDPEYRKLKDLDGVIGPPAEKGKRRPEKSSRYSTADEAVELFIG</sequence>
<dbReference type="AlphaFoldDB" id="A0A642UUG8"/>
<keyword evidence="4" id="KW-1185">Reference proteome</keyword>
<dbReference type="VEuPathDB" id="FungiDB:TRICI_005252"/>
<dbReference type="PANTHER" id="PTHR28083:SF1">
    <property type="entry name" value="GOOD FOR FULL DBP5 ACTIVITY PROTEIN 2"/>
    <property type="match status" value="1"/>
</dbReference>
<feature type="compositionally biased region" description="Basic and acidic residues" evidence="1">
    <location>
        <begin position="12"/>
        <end position="31"/>
    </location>
</feature>
<dbReference type="Gene3D" id="3.30.420.10">
    <property type="entry name" value="Ribonuclease H-like superfamily/Ribonuclease H"/>
    <property type="match status" value="1"/>
</dbReference>
<dbReference type="Pfam" id="PF21762">
    <property type="entry name" value="DEDDh_C"/>
    <property type="match status" value="1"/>
</dbReference>
<gene>
    <name evidence="3" type="ORF">TRICI_005252</name>
</gene>
<dbReference type="OrthoDB" id="5953249at2759"/>
<dbReference type="InterPro" id="IPR048519">
    <property type="entry name" value="Gfd2/YDR514C-like_C"/>
</dbReference>
<feature type="region of interest" description="Disordered" evidence="1">
    <location>
        <begin position="1"/>
        <end position="31"/>
    </location>
</feature>